<comment type="caution">
    <text evidence="3">The sequence shown here is derived from an EMBL/GenBank/DDBJ whole genome shotgun (WGS) entry which is preliminary data.</text>
</comment>
<evidence type="ECO:0000256" key="1">
    <source>
        <dbReference type="SAM" id="Coils"/>
    </source>
</evidence>
<evidence type="ECO:0000256" key="2">
    <source>
        <dbReference type="SAM" id="SignalP"/>
    </source>
</evidence>
<dbReference type="SUPFAM" id="SSF111384">
    <property type="entry name" value="OmpH-like"/>
    <property type="match status" value="1"/>
</dbReference>
<keyword evidence="2" id="KW-0732">Signal</keyword>
<protein>
    <submittedName>
        <fullName evidence="3">OmpH family outer membrane protein</fullName>
    </submittedName>
</protein>
<feature type="coiled-coil region" evidence="1">
    <location>
        <begin position="87"/>
        <end position="114"/>
    </location>
</feature>
<feature type="chain" id="PRO_5046005414" evidence="2">
    <location>
        <begin position="27"/>
        <end position="196"/>
    </location>
</feature>
<gene>
    <name evidence="3" type="ORF">ACFOKA_04150</name>
</gene>
<dbReference type="RefSeq" id="WP_194212043.1">
    <property type="nucleotide sequence ID" value="NZ_CP061205.1"/>
</dbReference>
<evidence type="ECO:0000313" key="3">
    <source>
        <dbReference type="EMBL" id="MFC3051094.1"/>
    </source>
</evidence>
<dbReference type="Gene3D" id="3.30.910.20">
    <property type="entry name" value="Skp domain"/>
    <property type="match status" value="1"/>
</dbReference>
<proteinExistence type="predicted"/>
<dbReference type="Proteomes" id="UP001595444">
    <property type="component" value="Unassembled WGS sequence"/>
</dbReference>
<keyword evidence="1" id="KW-0175">Coiled coil</keyword>
<keyword evidence="4" id="KW-1185">Reference proteome</keyword>
<evidence type="ECO:0000313" key="4">
    <source>
        <dbReference type="Proteomes" id="UP001595444"/>
    </source>
</evidence>
<organism evidence="3 4">
    <name type="scientific">Kordiimonas pumila</name>
    <dbReference type="NCBI Taxonomy" id="2161677"/>
    <lineage>
        <taxon>Bacteria</taxon>
        <taxon>Pseudomonadati</taxon>
        <taxon>Pseudomonadota</taxon>
        <taxon>Alphaproteobacteria</taxon>
        <taxon>Kordiimonadales</taxon>
        <taxon>Kordiimonadaceae</taxon>
        <taxon>Kordiimonas</taxon>
    </lineage>
</organism>
<dbReference type="InterPro" id="IPR024930">
    <property type="entry name" value="Skp_dom_sf"/>
</dbReference>
<sequence>MTLRKKLRLMATGIVAAMGLTLTVAAQQILTIDNDRVENEAAAHKDFNLQTADIRDQILQYRNYIGRGGLLEQKLAELEKQKSIIGNDKYEAEAKKLQENYMQINQSLQALEYAFDKIRKEALVQVERARQPVLKKILTERKAQVILPKRLVMDSAPGLDVTTEFIELLDAELPSVKLTLPQRVQQQAPEGSEGGQ</sequence>
<dbReference type="EMBL" id="JBHRSL010000002">
    <property type="protein sequence ID" value="MFC3051094.1"/>
    <property type="molecule type" value="Genomic_DNA"/>
</dbReference>
<name>A0ABV7D1U9_9PROT</name>
<reference evidence="4" key="1">
    <citation type="journal article" date="2019" name="Int. J. Syst. Evol. Microbiol.">
        <title>The Global Catalogue of Microorganisms (GCM) 10K type strain sequencing project: providing services to taxonomists for standard genome sequencing and annotation.</title>
        <authorList>
            <consortium name="The Broad Institute Genomics Platform"/>
            <consortium name="The Broad Institute Genome Sequencing Center for Infectious Disease"/>
            <person name="Wu L."/>
            <person name="Ma J."/>
        </authorList>
    </citation>
    <scope>NUCLEOTIDE SEQUENCE [LARGE SCALE GENOMIC DNA]</scope>
    <source>
        <strain evidence="4">KCTC 62164</strain>
    </source>
</reference>
<accession>A0ABV7D1U9</accession>
<feature type="signal peptide" evidence="2">
    <location>
        <begin position="1"/>
        <end position="26"/>
    </location>
</feature>